<dbReference type="PRINTS" id="PR00326">
    <property type="entry name" value="GTP1OBG"/>
</dbReference>
<evidence type="ECO:0000256" key="8">
    <source>
        <dbReference type="PIRSR" id="PIRSR006809-2"/>
    </source>
</evidence>
<dbReference type="Pfam" id="PF13167">
    <property type="entry name" value="GTP-bdg_N"/>
    <property type="match status" value="1"/>
</dbReference>
<evidence type="ECO:0000256" key="3">
    <source>
        <dbReference type="ARBA" id="ARBA00022741"/>
    </source>
</evidence>
<gene>
    <name evidence="6 11" type="primary">hflX</name>
    <name evidence="11" type="ORF">HU830_08445</name>
</gene>
<dbReference type="EMBL" id="JABZEC010000010">
    <property type="protein sequence ID" value="NVY97149.1"/>
    <property type="molecule type" value="Genomic_DNA"/>
</dbReference>
<evidence type="ECO:0000256" key="9">
    <source>
        <dbReference type="SAM" id="MobiDB-lite"/>
    </source>
</evidence>
<dbReference type="Gene3D" id="3.40.50.300">
    <property type="entry name" value="P-loop containing nucleotide triphosphate hydrolases"/>
    <property type="match status" value="1"/>
</dbReference>
<dbReference type="InterPro" id="IPR016496">
    <property type="entry name" value="GTPase_HflX"/>
</dbReference>
<proteinExistence type="inferred from homology"/>
<accession>A0A850R1Z4</accession>
<keyword evidence="1 6" id="KW-0963">Cytoplasm</keyword>
<comment type="subunit">
    <text evidence="6">Monomer. Associates with the 50S ribosomal subunit.</text>
</comment>
<evidence type="ECO:0000256" key="6">
    <source>
        <dbReference type="HAMAP-Rule" id="MF_00900"/>
    </source>
</evidence>
<reference evidence="11 12" key="1">
    <citation type="submission" date="2020-06" db="EMBL/GenBank/DDBJ databases">
        <authorList>
            <person name="Kang J."/>
        </authorList>
    </citation>
    <scope>NUCLEOTIDE SEQUENCE [LARGE SCALE GENOMIC DNA]</scope>
    <source>
        <strain evidence="11 12">DCY120</strain>
    </source>
</reference>
<feature type="binding site" evidence="7">
    <location>
        <begin position="343"/>
        <end position="345"/>
    </location>
    <ligand>
        <name>GTP</name>
        <dbReference type="ChEBI" id="CHEBI:37565"/>
    </ligand>
</feature>
<feature type="binding site" evidence="8">
    <location>
        <position position="209"/>
    </location>
    <ligand>
        <name>Mg(2+)</name>
        <dbReference type="ChEBI" id="CHEBI:18420"/>
    </ligand>
</feature>
<dbReference type="Gene3D" id="6.10.250.2860">
    <property type="match status" value="1"/>
</dbReference>
<keyword evidence="12" id="KW-1185">Reference proteome</keyword>
<feature type="binding site" evidence="8">
    <location>
        <position position="236"/>
    </location>
    <ligand>
        <name>Mg(2+)</name>
        <dbReference type="ChEBI" id="CHEBI:18420"/>
    </ligand>
</feature>
<dbReference type="Gene3D" id="3.40.50.11060">
    <property type="entry name" value="GTPase HflX, N-terminal domain"/>
    <property type="match status" value="1"/>
</dbReference>
<evidence type="ECO:0000256" key="7">
    <source>
        <dbReference type="PIRSR" id="PIRSR006809-1"/>
    </source>
</evidence>
<sequence length="420" mass="47363">MTTLLPVMIAGVSHQQTDFENSLHELAQLAATQNYQVVAIERQMLPQVNRQTYFGTGKIKSLQAQAQATGAKLILINDELTPTQLRNLENATQYRLLDRTELILQIFAQQAHTRPAQLQVRLAQLKYQLPRIHPSNNPLDQQRGGSGFNNRGAGESQRELNKRQLRQKIQQYQKELRQLQQTFATQSQKRQQADILRVALVGYTNAGKSSTLNALLKCTPEQTAKEVLVEDQLFATLDTAVREIKVPNYPAFLISDTVGFIDKLPTLLVESFRSTLEEARQADLLVQVIDGTNPDPEAIIQTTNKILAQLEITDKPMIYAYNKADLQTAKPTNSPIGTTISYSAHNLTSVQKLLSLILQQLFASYRPLTLLVPFTEGPLINQILCNEIIRDQSYTESGIKFHLFANPKSYNKLQQWQSNL</sequence>
<feature type="region of interest" description="Disordered" evidence="9">
    <location>
        <begin position="133"/>
        <end position="164"/>
    </location>
</feature>
<dbReference type="InterPro" id="IPR030394">
    <property type="entry name" value="G_HFLX_dom"/>
</dbReference>
<feature type="binding site" evidence="7">
    <location>
        <begin position="234"/>
        <end position="238"/>
    </location>
    <ligand>
        <name>GTP</name>
        <dbReference type="ChEBI" id="CHEBI:37565"/>
    </ligand>
</feature>
<comment type="function">
    <text evidence="6">GTPase that associates with the 50S ribosomal subunit and may have a role during protein synthesis or ribosome biogenesis.</text>
</comment>
<dbReference type="PANTHER" id="PTHR10229:SF4">
    <property type="entry name" value="GTPASE HFLX"/>
    <property type="match status" value="1"/>
</dbReference>
<keyword evidence="3 6" id="KW-0547">Nucleotide-binding</keyword>
<feature type="binding site" evidence="7">
    <location>
        <begin position="256"/>
        <end position="259"/>
    </location>
    <ligand>
        <name>GTP</name>
        <dbReference type="ChEBI" id="CHEBI:37565"/>
    </ligand>
</feature>
<evidence type="ECO:0000256" key="1">
    <source>
        <dbReference type="ARBA" id="ARBA00022490"/>
    </source>
</evidence>
<feature type="binding site" evidence="7">
    <location>
        <begin position="322"/>
        <end position="325"/>
    </location>
    <ligand>
        <name>GTP</name>
        <dbReference type="ChEBI" id="CHEBI:37565"/>
    </ligand>
</feature>
<dbReference type="GO" id="GO:0046872">
    <property type="term" value="F:metal ion binding"/>
    <property type="evidence" value="ECO:0007669"/>
    <property type="project" value="UniProtKB-KW"/>
</dbReference>
<keyword evidence="2 8" id="KW-0479">Metal-binding</keyword>
<dbReference type="RefSeq" id="WP_176943313.1">
    <property type="nucleotide sequence ID" value="NZ_JABZEC010000010.1"/>
</dbReference>
<keyword evidence="4 8" id="KW-0460">Magnesium</keyword>
<feature type="binding site" evidence="7">
    <location>
        <begin position="202"/>
        <end position="209"/>
    </location>
    <ligand>
        <name>GTP</name>
        <dbReference type="ChEBI" id="CHEBI:37565"/>
    </ligand>
</feature>
<dbReference type="HAMAP" id="MF_00900">
    <property type="entry name" value="GTPase_HflX"/>
    <property type="match status" value="1"/>
</dbReference>
<feature type="domain" description="Hflx-type G" evidence="10">
    <location>
        <begin position="196"/>
        <end position="365"/>
    </location>
</feature>
<dbReference type="Pfam" id="PF16360">
    <property type="entry name" value="GTP-bdg_M"/>
    <property type="match status" value="1"/>
</dbReference>
<dbReference type="NCBIfam" id="TIGR03156">
    <property type="entry name" value="GTP_HflX"/>
    <property type="match status" value="1"/>
</dbReference>
<comment type="subcellular location">
    <subcellularLocation>
        <location evidence="6">Cytoplasm</location>
    </subcellularLocation>
    <text evidence="6">May associate with membranes.</text>
</comment>
<organism evidence="11 12">
    <name type="scientific">Bombilactobacillus apium</name>
    <dbReference type="NCBI Taxonomy" id="2675299"/>
    <lineage>
        <taxon>Bacteria</taxon>
        <taxon>Bacillati</taxon>
        <taxon>Bacillota</taxon>
        <taxon>Bacilli</taxon>
        <taxon>Lactobacillales</taxon>
        <taxon>Lactobacillaceae</taxon>
        <taxon>Bombilactobacillus</taxon>
    </lineage>
</organism>
<comment type="caution">
    <text evidence="11">The sequence shown here is derived from an EMBL/GenBank/DDBJ whole genome shotgun (WGS) entry which is preliminary data.</text>
</comment>
<dbReference type="CDD" id="cd01878">
    <property type="entry name" value="HflX"/>
    <property type="match status" value="1"/>
</dbReference>
<dbReference type="FunFam" id="3.40.50.11060:FF:000001">
    <property type="entry name" value="GTPase HflX"/>
    <property type="match status" value="1"/>
</dbReference>
<protein>
    <recommendedName>
        <fullName evidence="6">GTPase HflX</fullName>
    </recommendedName>
    <alternativeName>
        <fullName evidence="6">GTP-binding protein HflX</fullName>
    </alternativeName>
</protein>
<dbReference type="GO" id="GO:0043022">
    <property type="term" value="F:ribosome binding"/>
    <property type="evidence" value="ECO:0007669"/>
    <property type="project" value="TreeGrafter"/>
</dbReference>
<dbReference type="GO" id="GO:0003924">
    <property type="term" value="F:GTPase activity"/>
    <property type="evidence" value="ECO:0007669"/>
    <property type="project" value="UniProtKB-UniRule"/>
</dbReference>
<evidence type="ECO:0000256" key="2">
    <source>
        <dbReference type="ARBA" id="ARBA00022723"/>
    </source>
</evidence>
<comment type="similarity">
    <text evidence="6">Belongs to the TRAFAC class OBG-HflX-like GTPase superfamily. HflX GTPase family.</text>
</comment>
<dbReference type="Pfam" id="PF01926">
    <property type="entry name" value="MMR_HSR1"/>
    <property type="match status" value="1"/>
</dbReference>
<dbReference type="PANTHER" id="PTHR10229">
    <property type="entry name" value="GTP-BINDING PROTEIN HFLX"/>
    <property type="match status" value="1"/>
</dbReference>
<evidence type="ECO:0000313" key="11">
    <source>
        <dbReference type="EMBL" id="NVY97149.1"/>
    </source>
</evidence>
<evidence type="ECO:0000259" key="10">
    <source>
        <dbReference type="PROSITE" id="PS51705"/>
    </source>
</evidence>
<keyword evidence="5 6" id="KW-0342">GTP-binding</keyword>
<evidence type="ECO:0000313" key="12">
    <source>
        <dbReference type="Proteomes" id="UP000563523"/>
    </source>
</evidence>
<dbReference type="InterPro" id="IPR025121">
    <property type="entry name" value="GTPase_HflX_N"/>
</dbReference>
<dbReference type="AlphaFoldDB" id="A0A850R1Z4"/>
<dbReference type="PIRSF" id="PIRSF006809">
    <property type="entry name" value="GTP-binding_hflX_prd"/>
    <property type="match status" value="1"/>
</dbReference>
<name>A0A850R1Z4_9LACO</name>
<dbReference type="InterPro" id="IPR027417">
    <property type="entry name" value="P-loop_NTPase"/>
</dbReference>
<comment type="cofactor">
    <cofactor evidence="8">
        <name>Mg(2+)</name>
        <dbReference type="ChEBI" id="CHEBI:18420"/>
    </cofactor>
</comment>
<dbReference type="Proteomes" id="UP000563523">
    <property type="component" value="Unassembled WGS sequence"/>
</dbReference>
<evidence type="ECO:0000256" key="5">
    <source>
        <dbReference type="ARBA" id="ARBA00023134"/>
    </source>
</evidence>
<dbReference type="InterPro" id="IPR006073">
    <property type="entry name" value="GTP-bd"/>
</dbReference>
<dbReference type="InterPro" id="IPR032305">
    <property type="entry name" value="GTP-bd_M"/>
</dbReference>
<dbReference type="GO" id="GO:0005737">
    <property type="term" value="C:cytoplasm"/>
    <property type="evidence" value="ECO:0007669"/>
    <property type="project" value="UniProtKB-SubCell"/>
</dbReference>
<dbReference type="GO" id="GO:0005525">
    <property type="term" value="F:GTP binding"/>
    <property type="evidence" value="ECO:0007669"/>
    <property type="project" value="UniProtKB-UniRule"/>
</dbReference>
<dbReference type="PROSITE" id="PS51705">
    <property type="entry name" value="G_HFLX"/>
    <property type="match status" value="1"/>
</dbReference>
<dbReference type="InterPro" id="IPR042108">
    <property type="entry name" value="GTPase_HflX_N_sf"/>
</dbReference>
<evidence type="ECO:0000256" key="4">
    <source>
        <dbReference type="ARBA" id="ARBA00022842"/>
    </source>
</evidence>
<dbReference type="SUPFAM" id="SSF52540">
    <property type="entry name" value="P-loop containing nucleoside triphosphate hydrolases"/>
    <property type="match status" value="1"/>
</dbReference>